<dbReference type="Pfam" id="PF01773">
    <property type="entry name" value="Nucleos_tra2_N"/>
    <property type="match status" value="1"/>
</dbReference>
<keyword evidence="3" id="KW-1003">Cell membrane</keyword>
<protein>
    <submittedName>
        <fullName evidence="11">NupC/NupG family nucleoside CNT transporter</fullName>
    </submittedName>
</protein>
<reference evidence="11 12" key="1">
    <citation type="submission" date="2019-06" db="EMBL/GenBank/DDBJ databases">
        <title>Psychrobacillus vulpis sp. nov., a new species isolated from feces of a red fox that inhabits in The Tablas de Daimiel Natural Park, Albacete, Spain.</title>
        <authorList>
            <person name="Rodriguez M."/>
            <person name="Reina J.C."/>
            <person name="Bejar V."/>
            <person name="Llamas I."/>
        </authorList>
    </citation>
    <scope>NUCLEOTIDE SEQUENCE [LARGE SCALE GENOMIC DNA]</scope>
    <source>
        <strain evidence="11 12">Z8</strain>
    </source>
</reference>
<accession>A0A544TR64</accession>
<dbReference type="OrthoDB" id="9766455at2"/>
<feature type="transmembrane region" description="Helical" evidence="7">
    <location>
        <begin position="246"/>
        <end position="267"/>
    </location>
</feature>
<keyword evidence="6 7" id="KW-0472">Membrane</keyword>
<dbReference type="InterPro" id="IPR011642">
    <property type="entry name" value="Gate_dom"/>
</dbReference>
<dbReference type="InterPro" id="IPR002668">
    <property type="entry name" value="CNT_N_dom"/>
</dbReference>
<evidence type="ECO:0000256" key="5">
    <source>
        <dbReference type="ARBA" id="ARBA00022989"/>
    </source>
</evidence>
<evidence type="ECO:0000256" key="2">
    <source>
        <dbReference type="ARBA" id="ARBA00009033"/>
    </source>
</evidence>
<feature type="domain" description="Concentrative nucleoside transporter C-terminal" evidence="9">
    <location>
        <begin position="192"/>
        <end position="388"/>
    </location>
</feature>
<evidence type="ECO:0000256" key="1">
    <source>
        <dbReference type="ARBA" id="ARBA00004651"/>
    </source>
</evidence>
<dbReference type="RefSeq" id="WP_142642396.1">
    <property type="nucleotide sequence ID" value="NZ_VDGI01000009.1"/>
</dbReference>
<dbReference type="Proteomes" id="UP000316626">
    <property type="component" value="Unassembled WGS sequence"/>
</dbReference>
<dbReference type="Pfam" id="PF07670">
    <property type="entry name" value="Gate"/>
    <property type="match status" value="1"/>
</dbReference>
<feature type="transmembrane region" description="Helical" evidence="7">
    <location>
        <begin position="332"/>
        <end position="353"/>
    </location>
</feature>
<dbReference type="PANTHER" id="PTHR10590:SF23">
    <property type="entry name" value="NUPC_NUPG FAMILY NUCLEOSIDE CNT TRANSPORTER"/>
    <property type="match status" value="1"/>
</dbReference>
<proteinExistence type="inferred from homology"/>
<comment type="caution">
    <text evidence="11">The sequence shown here is derived from an EMBL/GenBank/DDBJ whole genome shotgun (WGS) entry which is preliminary data.</text>
</comment>
<evidence type="ECO:0000256" key="4">
    <source>
        <dbReference type="ARBA" id="ARBA00022692"/>
    </source>
</evidence>
<evidence type="ECO:0000259" key="10">
    <source>
        <dbReference type="Pfam" id="PF07670"/>
    </source>
</evidence>
<evidence type="ECO:0000256" key="3">
    <source>
        <dbReference type="ARBA" id="ARBA00022475"/>
    </source>
</evidence>
<dbReference type="InterPro" id="IPR011657">
    <property type="entry name" value="CNT_C_dom"/>
</dbReference>
<comment type="subcellular location">
    <subcellularLocation>
        <location evidence="1">Cell membrane</location>
        <topology evidence="1">Multi-pass membrane protein</topology>
    </subcellularLocation>
</comment>
<dbReference type="InterPro" id="IPR008276">
    <property type="entry name" value="C_nuclsd_transpt"/>
</dbReference>
<feature type="transmembrane region" description="Helical" evidence="7">
    <location>
        <begin position="192"/>
        <end position="211"/>
    </location>
</feature>
<comment type="similarity">
    <text evidence="2">Belongs to the concentrative nucleoside transporter (CNT) (TC 2.A.41) family.</text>
</comment>
<name>A0A544TR64_9BACI</name>
<organism evidence="11 12">
    <name type="scientific">Psychrobacillus vulpis</name>
    <dbReference type="NCBI Taxonomy" id="2325572"/>
    <lineage>
        <taxon>Bacteria</taxon>
        <taxon>Bacillati</taxon>
        <taxon>Bacillota</taxon>
        <taxon>Bacilli</taxon>
        <taxon>Bacillales</taxon>
        <taxon>Bacillaceae</taxon>
        <taxon>Psychrobacillus</taxon>
    </lineage>
</organism>
<evidence type="ECO:0000259" key="9">
    <source>
        <dbReference type="Pfam" id="PF07662"/>
    </source>
</evidence>
<dbReference type="PANTHER" id="PTHR10590">
    <property type="entry name" value="SODIUM/NUCLEOSIDE COTRANSPORTER"/>
    <property type="match status" value="1"/>
</dbReference>
<dbReference type="AlphaFoldDB" id="A0A544TR64"/>
<dbReference type="GO" id="GO:0005886">
    <property type="term" value="C:plasma membrane"/>
    <property type="evidence" value="ECO:0007669"/>
    <property type="project" value="UniProtKB-SubCell"/>
</dbReference>
<keyword evidence="12" id="KW-1185">Reference proteome</keyword>
<feature type="domain" description="Nucleoside transporter/FeoB GTPase Gate" evidence="10">
    <location>
        <begin position="90"/>
        <end position="189"/>
    </location>
</feature>
<gene>
    <name evidence="11" type="ORF">FG384_09650</name>
</gene>
<dbReference type="Pfam" id="PF07662">
    <property type="entry name" value="Nucleos_tra2_C"/>
    <property type="match status" value="1"/>
</dbReference>
<feature type="transmembrane region" description="Helical" evidence="7">
    <location>
        <begin position="373"/>
        <end position="391"/>
    </location>
</feature>
<evidence type="ECO:0000256" key="7">
    <source>
        <dbReference type="SAM" id="Phobius"/>
    </source>
</evidence>
<keyword evidence="5 7" id="KW-1133">Transmembrane helix</keyword>
<dbReference type="GO" id="GO:0015293">
    <property type="term" value="F:symporter activity"/>
    <property type="evidence" value="ECO:0007669"/>
    <property type="project" value="TreeGrafter"/>
</dbReference>
<evidence type="ECO:0000256" key="6">
    <source>
        <dbReference type="ARBA" id="ARBA00023136"/>
    </source>
</evidence>
<feature type="transmembrane region" description="Helical" evidence="7">
    <location>
        <begin position="279"/>
        <end position="295"/>
    </location>
</feature>
<dbReference type="EMBL" id="VDGI01000009">
    <property type="protein sequence ID" value="TQR19918.1"/>
    <property type="molecule type" value="Genomic_DNA"/>
</dbReference>
<evidence type="ECO:0000259" key="8">
    <source>
        <dbReference type="Pfam" id="PF01773"/>
    </source>
</evidence>
<feature type="domain" description="Concentrative nucleoside transporter N-terminal" evidence="8">
    <location>
        <begin position="8"/>
        <end position="81"/>
    </location>
</feature>
<dbReference type="GO" id="GO:0005337">
    <property type="term" value="F:nucleoside transmembrane transporter activity"/>
    <property type="evidence" value="ECO:0007669"/>
    <property type="project" value="InterPro"/>
</dbReference>
<sequence length="392" mass="42319">MNYLISIVGLIVVLGLAWIASNNRKEIKVRPIIQMLVIQVILTFLLLNTKFGLILIEGIAAGFEKLLEFANEGINFVFGGLANEGQAPFFLTALLPIVFISALIGILQHIKVLPFIMKWIGWAISKVNGMGKLESYNGVASAIVGQSEVFITVKKQLGQLSPQRLYTLSASAMSTVSMSIVGAYMTMIEPRYVVTAIVINLFGGFIIASIINPYTVTEEEDLLIVQSEKQSFFEMLGEYILDGFKVVTIVAAMLIGFVALMAGVNTLFDMIFGVSFQEIMGYVFAPFAILMGIPVSESVTAGGIMATKLVTNEFVAMLSLNELASNLSERSIGIISVFLVSFANFSSIGIISGAVKGLHEKQGNVVARLGLKLLYGATLVSILSAVIVSFIL</sequence>
<keyword evidence="4 7" id="KW-0812">Transmembrane</keyword>
<feature type="transmembrane region" description="Helical" evidence="7">
    <location>
        <begin position="89"/>
        <end position="110"/>
    </location>
</feature>
<evidence type="ECO:0000313" key="12">
    <source>
        <dbReference type="Proteomes" id="UP000316626"/>
    </source>
</evidence>
<evidence type="ECO:0000313" key="11">
    <source>
        <dbReference type="EMBL" id="TQR19918.1"/>
    </source>
</evidence>